<dbReference type="Proteomes" id="UP000187203">
    <property type="component" value="Unassembled WGS sequence"/>
</dbReference>
<dbReference type="PROSITE" id="PS51471">
    <property type="entry name" value="FE2OG_OXY"/>
    <property type="match status" value="1"/>
</dbReference>
<keyword evidence="2" id="KW-0408">Iron</keyword>
<dbReference type="STRING" id="93759.A0A1R3FZA4"/>
<sequence length="171" mass="18966">MDPNDIITLFEGGLQAIRMNYYPPCPEPELSIGLNSHSDAAGITILLQINEVEGLQIRKNGAWIPVKPLANAFVINIGDIMEIVSNGIYPSIEHRATVNSNKERLSIATYYSPKLDGDMGPAPSLITPQTPALFKRIGVADYYKGFFSRELRGRAYLDAMRVQNPKIQSKM</sequence>
<evidence type="ECO:0000256" key="2">
    <source>
        <dbReference type="ARBA" id="ARBA00023004"/>
    </source>
</evidence>
<organism evidence="4 5">
    <name type="scientific">Corchorus olitorius</name>
    <dbReference type="NCBI Taxonomy" id="93759"/>
    <lineage>
        <taxon>Eukaryota</taxon>
        <taxon>Viridiplantae</taxon>
        <taxon>Streptophyta</taxon>
        <taxon>Embryophyta</taxon>
        <taxon>Tracheophyta</taxon>
        <taxon>Spermatophyta</taxon>
        <taxon>Magnoliopsida</taxon>
        <taxon>eudicotyledons</taxon>
        <taxon>Gunneridae</taxon>
        <taxon>Pentapetalae</taxon>
        <taxon>rosids</taxon>
        <taxon>malvids</taxon>
        <taxon>Malvales</taxon>
        <taxon>Malvaceae</taxon>
        <taxon>Grewioideae</taxon>
        <taxon>Apeibeae</taxon>
        <taxon>Corchorus</taxon>
    </lineage>
</organism>
<dbReference type="InterPro" id="IPR050295">
    <property type="entry name" value="Plant_2OG-oxidoreductases"/>
</dbReference>
<dbReference type="Pfam" id="PF03171">
    <property type="entry name" value="2OG-FeII_Oxy"/>
    <property type="match status" value="1"/>
</dbReference>
<comment type="caution">
    <text evidence="4">The sequence shown here is derived from an EMBL/GenBank/DDBJ whole genome shotgun (WGS) entry which is preliminary data.</text>
</comment>
<keyword evidence="4" id="KW-0223">Dioxygenase</keyword>
<proteinExistence type="predicted"/>
<keyword evidence="5" id="KW-1185">Reference proteome</keyword>
<dbReference type="GO" id="GO:0046872">
    <property type="term" value="F:metal ion binding"/>
    <property type="evidence" value="ECO:0007669"/>
    <property type="project" value="UniProtKB-KW"/>
</dbReference>
<keyword evidence="4" id="KW-0560">Oxidoreductase</keyword>
<protein>
    <submittedName>
        <fullName evidence="4">Oxoglutarate/iron-dependent dioxygenase</fullName>
    </submittedName>
</protein>
<keyword evidence="1" id="KW-0479">Metal-binding</keyword>
<dbReference type="GO" id="GO:0051213">
    <property type="term" value="F:dioxygenase activity"/>
    <property type="evidence" value="ECO:0007669"/>
    <property type="project" value="UniProtKB-KW"/>
</dbReference>
<dbReference type="AlphaFoldDB" id="A0A1R3FZA4"/>
<dbReference type="InterPro" id="IPR044861">
    <property type="entry name" value="IPNS-like_FE2OG_OXY"/>
</dbReference>
<feature type="domain" description="Fe2OG dioxygenase" evidence="3">
    <location>
        <begin position="13"/>
        <end position="113"/>
    </location>
</feature>
<dbReference type="InterPro" id="IPR005123">
    <property type="entry name" value="Oxoglu/Fe-dep_dioxygenase_dom"/>
</dbReference>
<gene>
    <name evidence="4" type="ORF">COLO4_37785</name>
</gene>
<evidence type="ECO:0000313" key="4">
    <source>
        <dbReference type="EMBL" id="OMO51165.1"/>
    </source>
</evidence>
<dbReference type="OrthoDB" id="288590at2759"/>
<dbReference type="InterPro" id="IPR027443">
    <property type="entry name" value="IPNS-like_sf"/>
</dbReference>
<dbReference type="PANTHER" id="PTHR47991">
    <property type="entry name" value="OXOGLUTARATE/IRON-DEPENDENT DIOXYGENASE"/>
    <property type="match status" value="1"/>
</dbReference>
<name>A0A1R3FZA4_9ROSI</name>
<accession>A0A1R3FZA4</accession>
<dbReference type="EMBL" id="AWUE01024292">
    <property type="protein sequence ID" value="OMO51165.1"/>
    <property type="molecule type" value="Genomic_DNA"/>
</dbReference>
<evidence type="ECO:0000313" key="5">
    <source>
        <dbReference type="Proteomes" id="UP000187203"/>
    </source>
</evidence>
<dbReference type="Gene3D" id="2.60.120.330">
    <property type="entry name" value="B-lactam Antibiotic, Isopenicillin N Synthase, Chain"/>
    <property type="match status" value="1"/>
</dbReference>
<reference evidence="5" key="1">
    <citation type="submission" date="2013-09" db="EMBL/GenBank/DDBJ databases">
        <title>Corchorus olitorius genome sequencing.</title>
        <authorList>
            <person name="Alam M."/>
            <person name="Haque M.S."/>
            <person name="Islam M.S."/>
            <person name="Emdad E.M."/>
            <person name="Islam M.M."/>
            <person name="Ahmed B."/>
            <person name="Halim A."/>
            <person name="Hossen Q.M.M."/>
            <person name="Hossain M.Z."/>
            <person name="Ahmed R."/>
            <person name="Khan M.M."/>
            <person name="Islam R."/>
            <person name="Rashid M.M."/>
            <person name="Khan S.A."/>
            <person name="Rahman M.S."/>
            <person name="Alam M."/>
            <person name="Yahiya A.S."/>
            <person name="Khan M.S."/>
            <person name="Azam M.S."/>
            <person name="Haque T."/>
            <person name="Lashkar M.Z.H."/>
            <person name="Akhand A.I."/>
            <person name="Morshed G."/>
            <person name="Roy S."/>
            <person name="Uddin K.S."/>
            <person name="Rabeya T."/>
            <person name="Hossain A.S."/>
            <person name="Chowdhury A."/>
            <person name="Snigdha A.R."/>
            <person name="Mortoza M.S."/>
            <person name="Matin S.A."/>
            <person name="Hoque S.M.E."/>
            <person name="Islam M.K."/>
            <person name="Roy D.K."/>
            <person name="Haider R."/>
            <person name="Moosa M.M."/>
            <person name="Elias S.M."/>
            <person name="Hasan A.M."/>
            <person name="Jahan S."/>
            <person name="Shafiuddin M."/>
            <person name="Mahmood N."/>
            <person name="Shommy N.S."/>
        </authorList>
    </citation>
    <scope>NUCLEOTIDE SEQUENCE [LARGE SCALE GENOMIC DNA]</scope>
    <source>
        <strain evidence="5">cv. O-4</strain>
    </source>
</reference>
<evidence type="ECO:0000256" key="1">
    <source>
        <dbReference type="ARBA" id="ARBA00022723"/>
    </source>
</evidence>
<evidence type="ECO:0000259" key="3">
    <source>
        <dbReference type="PROSITE" id="PS51471"/>
    </source>
</evidence>
<dbReference type="SUPFAM" id="SSF51197">
    <property type="entry name" value="Clavaminate synthase-like"/>
    <property type="match status" value="1"/>
</dbReference>